<dbReference type="PRINTS" id="PR00081">
    <property type="entry name" value="GDHRDH"/>
</dbReference>
<dbReference type="GO" id="GO:0016616">
    <property type="term" value="F:oxidoreductase activity, acting on the CH-OH group of donors, NAD or NADP as acceptor"/>
    <property type="evidence" value="ECO:0007669"/>
    <property type="project" value="TreeGrafter"/>
</dbReference>
<protein>
    <submittedName>
        <fullName evidence="4">SDR family oxidoreductase</fullName>
    </submittedName>
</protein>
<dbReference type="SUPFAM" id="SSF51735">
    <property type="entry name" value="NAD(P)-binding Rossmann-fold domains"/>
    <property type="match status" value="1"/>
</dbReference>
<dbReference type="CDD" id="cd05233">
    <property type="entry name" value="SDR_c"/>
    <property type="match status" value="1"/>
</dbReference>
<dbReference type="RefSeq" id="WP_139620899.1">
    <property type="nucleotide sequence ID" value="NZ_VDMP01000008.1"/>
</dbReference>
<dbReference type="EMBL" id="VDMP01000008">
    <property type="protein sequence ID" value="TNM50808.1"/>
    <property type="molecule type" value="Genomic_DNA"/>
</dbReference>
<dbReference type="AlphaFoldDB" id="A0A5C4WRB4"/>
<accession>A0A5C4WRB4</accession>
<dbReference type="PANTHER" id="PTHR42760:SF133">
    <property type="entry name" value="3-OXOACYL-[ACYL-CARRIER-PROTEIN] REDUCTASE"/>
    <property type="match status" value="1"/>
</dbReference>
<proteinExistence type="inferred from homology"/>
<dbReference type="InterPro" id="IPR002347">
    <property type="entry name" value="SDR_fam"/>
</dbReference>
<evidence type="ECO:0000313" key="4">
    <source>
        <dbReference type="EMBL" id="TNM50808.1"/>
    </source>
</evidence>
<evidence type="ECO:0000256" key="1">
    <source>
        <dbReference type="ARBA" id="ARBA00006484"/>
    </source>
</evidence>
<reference evidence="4 5" key="1">
    <citation type="journal article" date="2016" name="Int. J. Syst. Evol. Microbiol.">
        <title>Nocardioides albidus sp. nov., an actinobacterium isolated from garden soil.</title>
        <authorList>
            <person name="Singh H."/>
            <person name="Du J."/>
            <person name="Trinh H."/>
            <person name="Won K."/>
            <person name="Yang J.E."/>
            <person name="Yin C."/>
            <person name="Kook M."/>
            <person name="Yi T.H."/>
        </authorList>
    </citation>
    <scope>NUCLEOTIDE SEQUENCE [LARGE SCALE GENOMIC DNA]</scope>
    <source>
        <strain evidence="4 5">CCTCC AB 2015297</strain>
    </source>
</reference>
<evidence type="ECO:0000313" key="5">
    <source>
        <dbReference type="Proteomes" id="UP000313231"/>
    </source>
</evidence>
<comment type="similarity">
    <text evidence="1">Belongs to the short-chain dehydrogenases/reductases (SDR) family.</text>
</comment>
<organism evidence="4 5">
    <name type="scientific">Nocardioides albidus</name>
    <dbReference type="NCBI Taxonomy" id="1517589"/>
    <lineage>
        <taxon>Bacteria</taxon>
        <taxon>Bacillati</taxon>
        <taxon>Actinomycetota</taxon>
        <taxon>Actinomycetes</taxon>
        <taxon>Propionibacteriales</taxon>
        <taxon>Nocardioidaceae</taxon>
        <taxon>Nocardioides</taxon>
    </lineage>
</organism>
<sequence>MTSSSRAQPASGRLLITGGASGIGERLVAALAGELSIVVLDRNQPPESARVDGVTYLTADIADEDDMRRIGSALADGEPLYGMVHCAAVAHFGALAQTSVATWRHVLDINLHGTFLTTQTVAPLLADHGRIVLFSSATVFRGPAETTVYAASKAGIIGFGRALAAELGPRNITVNMIAPGLVMTPMTESVAQTQDANVATRPISRPATTEDFVEPVRFLLSPGASFVTGQTVVVDGGAVRH</sequence>
<dbReference type="Proteomes" id="UP000313231">
    <property type="component" value="Unassembled WGS sequence"/>
</dbReference>
<dbReference type="InterPro" id="IPR036291">
    <property type="entry name" value="NAD(P)-bd_dom_sf"/>
</dbReference>
<dbReference type="SMART" id="SM00822">
    <property type="entry name" value="PKS_KR"/>
    <property type="match status" value="1"/>
</dbReference>
<feature type="domain" description="Ketoreductase" evidence="3">
    <location>
        <begin position="12"/>
        <end position="185"/>
    </location>
</feature>
<keyword evidence="5" id="KW-1185">Reference proteome</keyword>
<evidence type="ECO:0000256" key="2">
    <source>
        <dbReference type="ARBA" id="ARBA00023002"/>
    </source>
</evidence>
<dbReference type="InterPro" id="IPR020904">
    <property type="entry name" value="Sc_DH/Rdtase_CS"/>
</dbReference>
<dbReference type="InterPro" id="IPR057326">
    <property type="entry name" value="KR_dom"/>
</dbReference>
<dbReference type="Gene3D" id="3.40.50.720">
    <property type="entry name" value="NAD(P)-binding Rossmann-like Domain"/>
    <property type="match status" value="1"/>
</dbReference>
<dbReference type="PROSITE" id="PS00061">
    <property type="entry name" value="ADH_SHORT"/>
    <property type="match status" value="1"/>
</dbReference>
<gene>
    <name evidence="4" type="ORF">FHP29_00400</name>
</gene>
<dbReference type="PRINTS" id="PR00080">
    <property type="entry name" value="SDRFAMILY"/>
</dbReference>
<keyword evidence="2" id="KW-0560">Oxidoreductase</keyword>
<comment type="caution">
    <text evidence="4">The sequence shown here is derived from an EMBL/GenBank/DDBJ whole genome shotgun (WGS) entry which is preliminary data.</text>
</comment>
<dbReference type="Pfam" id="PF13561">
    <property type="entry name" value="adh_short_C2"/>
    <property type="match status" value="1"/>
</dbReference>
<dbReference type="OrthoDB" id="8991930at2"/>
<evidence type="ECO:0000259" key="3">
    <source>
        <dbReference type="SMART" id="SM00822"/>
    </source>
</evidence>
<name>A0A5C4WRB4_9ACTN</name>
<dbReference type="PANTHER" id="PTHR42760">
    <property type="entry name" value="SHORT-CHAIN DEHYDROGENASES/REDUCTASES FAMILY MEMBER"/>
    <property type="match status" value="1"/>
</dbReference>